<dbReference type="SUPFAM" id="SSF159888">
    <property type="entry name" value="YdhG-like"/>
    <property type="match status" value="1"/>
</dbReference>
<sequence length="119" mass="13097">MSSTTIDQYLTDLRPPLREVGEKLRAVIDAALPDATAGMWHGHPVWGLGDKPGQRPVGLVKAYGTYVTFGLWRGQEVDDPSGRLAPGARRMASVRLRTVADVDPTLFTGWLGRARELER</sequence>
<dbReference type="AlphaFoldDB" id="A0A3A9Y5S3"/>
<dbReference type="Pfam" id="PF08818">
    <property type="entry name" value="DUF1801"/>
    <property type="match status" value="1"/>
</dbReference>
<dbReference type="EMBL" id="RAZT01000005">
    <property type="protein sequence ID" value="RKN33080.1"/>
    <property type="molecule type" value="Genomic_DNA"/>
</dbReference>
<evidence type="ECO:0000313" key="3">
    <source>
        <dbReference type="Proteomes" id="UP000275865"/>
    </source>
</evidence>
<accession>A0A3A9Y5S3</accession>
<evidence type="ECO:0000259" key="1">
    <source>
        <dbReference type="Pfam" id="PF08818"/>
    </source>
</evidence>
<organism evidence="2 3">
    <name type="scientific">Micromonospora musae</name>
    <dbReference type="NCBI Taxonomy" id="1894970"/>
    <lineage>
        <taxon>Bacteria</taxon>
        <taxon>Bacillati</taxon>
        <taxon>Actinomycetota</taxon>
        <taxon>Actinomycetes</taxon>
        <taxon>Micromonosporales</taxon>
        <taxon>Micromonosporaceae</taxon>
        <taxon>Micromonospora</taxon>
    </lineage>
</organism>
<dbReference type="InterPro" id="IPR014922">
    <property type="entry name" value="YdhG-like"/>
</dbReference>
<protein>
    <submittedName>
        <fullName evidence="2">DUF1801 domain-containing protein</fullName>
    </submittedName>
</protein>
<evidence type="ECO:0000313" key="2">
    <source>
        <dbReference type="EMBL" id="RKN33080.1"/>
    </source>
</evidence>
<gene>
    <name evidence="2" type="ORF">D7044_11430</name>
</gene>
<name>A0A3A9Y5S3_9ACTN</name>
<comment type="caution">
    <text evidence="2">The sequence shown here is derived from an EMBL/GenBank/DDBJ whole genome shotgun (WGS) entry which is preliminary data.</text>
</comment>
<dbReference type="RefSeq" id="WP_120688926.1">
    <property type="nucleotide sequence ID" value="NZ_RAZT01000005.1"/>
</dbReference>
<feature type="domain" description="YdhG-like" evidence="1">
    <location>
        <begin position="18"/>
        <end position="113"/>
    </location>
</feature>
<proteinExistence type="predicted"/>
<dbReference type="Proteomes" id="UP000275865">
    <property type="component" value="Unassembled WGS sequence"/>
</dbReference>
<reference evidence="2 3" key="1">
    <citation type="submission" date="2018-09" db="EMBL/GenBank/DDBJ databases">
        <title>Micromonospora sp. nov. MS1-9, isolated from a root of Musa sp.</title>
        <authorList>
            <person name="Kuncharoen N."/>
            <person name="Kudo T."/>
            <person name="Ohkuma M."/>
            <person name="Yuki M."/>
            <person name="Tanasupawat S."/>
        </authorList>
    </citation>
    <scope>NUCLEOTIDE SEQUENCE [LARGE SCALE GENOMIC DNA]</scope>
    <source>
        <strain evidence="2 3">MS1-9</strain>
    </source>
</reference>